<comment type="caution">
    <text evidence="1">The sequence shown here is derived from an EMBL/GenBank/DDBJ whole genome shotgun (WGS) entry which is preliminary data.</text>
</comment>
<dbReference type="PATRIC" id="fig|1196324.3.peg.282"/>
<sequence length="99" mass="11243">MQSTTIDGEKLSSAIKHADKVEASIKESLKTCKDLIAYAKQAQWRGDTRDAFLTYVEILYQYHADFAEASEKQTKALKQLKDNIGKFPENPYVKEVNSI</sequence>
<protein>
    <recommendedName>
        <fullName evidence="3">Virulence factor EsxB</fullName>
    </recommendedName>
</protein>
<dbReference type="OrthoDB" id="2224332at2"/>
<accession>I8UK58</accession>
<evidence type="ECO:0008006" key="3">
    <source>
        <dbReference type="Google" id="ProtNLM"/>
    </source>
</evidence>
<dbReference type="InterPro" id="IPR010310">
    <property type="entry name" value="T7SS_ESAT-6-like"/>
</dbReference>
<evidence type="ECO:0000313" key="2">
    <source>
        <dbReference type="Proteomes" id="UP000004080"/>
    </source>
</evidence>
<organism evidence="1 2">
    <name type="scientific">Fictibacillus macauensis ZFHKF-1</name>
    <dbReference type="NCBI Taxonomy" id="1196324"/>
    <lineage>
        <taxon>Bacteria</taxon>
        <taxon>Bacillati</taxon>
        <taxon>Bacillota</taxon>
        <taxon>Bacilli</taxon>
        <taxon>Bacillales</taxon>
        <taxon>Fictibacillaceae</taxon>
        <taxon>Fictibacillus</taxon>
    </lineage>
</organism>
<dbReference type="EMBL" id="AKKV01000011">
    <property type="protein sequence ID" value="EIT87213.1"/>
    <property type="molecule type" value="Genomic_DNA"/>
</dbReference>
<dbReference type="SUPFAM" id="SSF140453">
    <property type="entry name" value="EsxAB dimer-like"/>
    <property type="match status" value="1"/>
</dbReference>
<dbReference type="AlphaFoldDB" id="I8UK58"/>
<dbReference type="Pfam" id="PF06013">
    <property type="entry name" value="WXG100"/>
    <property type="match status" value="1"/>
</dbReference>
<gene>
    <name evidence="1" type="ORF">A374_01409</name>
</gene>
<keyword evidence="2" id="KW-1185">Reference proteome</keyword>
<dbReference type="RefSeq" id="WP_007200386.1">
    <property type="nucleotide sequence ID" value="NZ_AKKV01000011.1"/>
</dbReference>
<proteinExistence type="predicted"/>
<evidence type="ECO:0000313" key="1">
    <source>
        <dbReference type="EMBL" id="EIT87213.1"/>
    </source>
</evidence>
<reference evidence="1 2" key="1">
    <citation type="journal article" date="2012" name="J. Bacteriol.">
        <title>Genome of Bacillus macauensis ZFHKF-1, a Long-Chain-Forming Bacterium.</title>
        <authorList>
            <person name="Cai L."/>
            <person name="Zhang T."/>
        </authorList>
    </citation>
    <scope>NUCLEOTIDE SEQUENCE [LARGE SCALE GENOMIC DNA]</scope>
    <source>
        <strain evidence="1 2">ZFHKF-1</strain>
    </source>
</reference>
<dbReference type="Gene3D" id="1.10.287.1060">
    <property type="entry name" value="ESAT-6-like"/>
    <property type="match status" value="1"/>
</dbReference>
<dbReference type="InterPro" id="IPR036689">
    <property type="entry name" value="ESAT-6-like_sf"/>
</dbReference>
<dbReference type="STRING" id="1196324.A374_01409"/>
<dbReference type="Proteomes" id="UP000004080">
    <property type="component" value="Unassembled WGS sequence"/>
</dbReference>
<name>I8UK58_9BACL</name>